<evidence type="ECO:0000259" key="1">
    <source>
        <dbReference type="Pfam" id="PF01909"/>
    </source>
</evidence>
<protein>
    <submittedName>
        <fullName evidence="2">Nucleotidyltransferase domain-containing protein</fullName>
    </submittedName>
</protein>
<dbReference type="GO" id="GO:0016779">
    <property type="term" value="F:nucleotidyltransferase activity"/>
    <property type="evidence" value="ECO:0007669"/>
    <property type="project" value="InterPro"/>
</dbReference>
<dbReference type="SUPFAM" id="SSF81301">
    <property type="entry name" value="Nucleotidyltransferase"/>
    <property type="match status" value="1"/>
</dbReference>
<dbReference type="Proteomes" id="UP000198906">
    <property type="component" value="Unassembled WGS sequence"/>
</dbReference>
<proteinExistence type="predicted"/>
<reference evidence="3" key="1">
    <citation type="submission" date="2016-06" db="EMBL/GenBank/DDBJ databases">
        <authorList>
            <person name="Varghese N."/>
        </authorList>
    </citation>
    <scope>NUCLEOTIDE SEQUENCE [LARGE SCALE GENOMIC DNA]</scope>
    <source>
        <strain evidence="3">DSM 46123</strain>
    </source>
</reference>
<dbReference type="CDD" id="cd05403">
    <property type="entry name" value="NT_KNTase_like"/>
    <property type="match status" value="1"/>
</dbReference>
<evidence type="ECO:0000313" key="2">
    <source>
        <dbReference type="EMBL" id="SCL18046.1"/>
    </source>
</evidence>
<accession>A0A1C6RLJ4</accession>
<dbReference type="AlphaFoldDB" id="A0A1C6RLJ4"/>
<evidence type="ECO:0000313" key="3">
    <source>
        <dbReference type="Proteomes" id="UP000198906"/>
    </source>
</evidence>
<gene>
    <name evidence="2" type="ORF">GA0074694_2217</name>
</gene>
<name>A0A1C6RLJ4_9ACTN</name>
<dbReference type="InterPro" id="IPR043519">
    <property type="entry name" value="NT_sf"/>
</dbReference>
<organism evidence="2 3">
    <name type="scientific">Micromonospora inyonensis</name>
    <dbReference type="NCBI Taxonomy" id="47866"/>
    <lineage>
        <taxon>Bacteria</taxon>
        <taxon>Bacillati</taxon>
        <taxon>Actinomycetota</taxon>
        <taxon>Actinomycetes</taxon>
        <taxon>Micromonosporales</taxon>
        <taxon>Micromonosporaceae</taxon>
        <taxon>Micromonospora</taxon>
    </lineage>
</organism>
<dbReference type="EMBL" id="FMHU01000001">
    <property type="protein sequence ID" value="SCL18046.1"/>
    <property type="molecule type" value="Genomic_DNA"/>
</dbReference>
<dbReference type="Gene3D" id="3.30.460.10">
    <property type="entry name" value="Beta Polymerase, domain 2"/>
    <property type="match status" value="1"/>
</dbReference>
<dbReference type="Pfam" id="PF01909">
    <property type="entry name" value="NTP_transf_2"/>
    <property type="match status" value="1"/>
</dbReference>
<sequence length="281" mass="30014">MEPSVKIVLDRVRDGVADLPGIAGIALGGSHARGTADANSDIDVGLYYHRNERPDMQLLREVFTALDDAGAPAGVGGYGDWGPWINGGAWLQVAGRKTDILLRELERVDDVVRECVAGRPQICYQVGHPHGFCTVIYAGEVSYNQLVHDPQHRLEELRALTRPYPQPLRRAILDQFGWEAGFALGTATSAAKRGDAAYVIGCVFRSIACLNQVVFALNGEYLTNEKGALAIAGGMPLVPTDYVARVNQAIALTSAAPEASIGALDLLHDLHAETMSLGGGS</sequence>
<feature type="domain" description="Polymerase nucleotidyl transferase" evidence="1">
    <location>
        <begin position="10"/>
        <end position="52"/>
    </location>
</feature>
<dbReference type="InterPro" id="IPR002934">
    <property type="entry name" value="Polymerase_NTP_transf_dom"/>
</dbReference>
<dbReference type="STRING" id="47866.GA0074694_2217"/>
<dbReference type="RefSeq" id="WP_091456416.1">
    <property type="nucleotide sequence ID" value="NZ_FMHU01000001.1"/>
</dbReference>
<keyword evidence="2" id="KW-0808">Transferase</keyword>
<keyword evidence="3" id="KW-1185">Reference proteome</keyword>